<accession>A0AAD5XP61</accession>
<organism evidence="1 2">
    <name type="scientific">Geranomyces variabilis</name>
    <dbReference type="NCBI Taxonomy" id="109894"/>
    <lineage>
        <taxon>Eukaryota</taxon>
        <taxon>Fungi</taxon>
        <taxon>Fungi incertae sedis</taxon>
        <taxon>Chytridiomycota</taxon>
        <taxon>Chytridiomycota incertae sedis</taxon>
        <taxon>Chytridiomycetes</taxon>
        <taxon>Spizellomycetales</taxon>
        <taxon>Powellomycetaceae</taxon>
        <taxon>Geranomyces</taxon>
    </lineage>
</organism>
<keyword evidence="2" id="KW-1185">Reference proteome</keyword>
<dbReference type="Proteomes" id="UP001212152">
    <property type="component" value="Unassembled WGS sequence"/>
</dbReference>
<dbReference type="EMBL" id="JADGJQ010000011">
    <property type="protein sequence ID" value="KAJ3181669.1"/>
    <property type="molecule type" value="Genomic_DNA"/>
</dbReference>
<evidence type="ECO:0000313" key="2">
    <source>
        <dbReference type="Proteomes" id="UP001212152"/>
    </source>
</evidence>
<gene>
    <name evidence="1" type="ORF">HDU87_000687</name>
</gene>
<sequence>MILVGLGDPYIGLRDVQVQLVDNTRNRMIRDWLSIGVPLSISLTADENWLYKTLLPNTRAVNNVNMTADGTTLKFVLNDTSLF</sequence>
<evidence type="ECO:0000313" key="1">
    <source>
        <dbReference type="EMBL" id="KAJ3181669.1"/>
    </source>
</evidence>
<comment type="caution">
    <text evidence="1">The sequence shown here is derived from an EMBL/GenBank/DDBJ whole genome shotgun (WGS) entry which is preliminary data.</text>
</comment>
<protein>
    <submittedName>
        <fullName evidence="1">Uncharacterized protein</fullName>
    </submittedName>
</protein>
<name>A0AAD5XP61_9FUNG</name>
<dbReference type="AlphaFoldDB" id="A0AAD5XP61"/>
<reference evidence="1" key="1">
    <citation type="submission" date="2020-05" db="EMBL/GenBank/DDBJ databases">
        <title>Phylogenomic resolution of chytrid fungi.</title>
        <authorList>
            <person name="Stajich J.E."/>
            <person name="Amses K."/>
            <person name="Simmons R."/>
            <person name="Seto K."/>
            <person name="Myers J."/>
            <person name="Bonds A."/>
            <person name="Quandt C.A."/>
            <person name="Barry K."/>
            <person name="Liu P."/>
            <person name="Grigoriev I."/>
            <person name="Longcore J.E."/>
            <person name="James T.Y."/>
        </authorList>
    </citation>
    <scope>NUCLEOTIDE SEQUENCE</scope>
    <source>
        <strain evidence="1">JEL0379</strain>
    </source>
</reference>
<proteinExistence type="predicted"/>